<organism evidence="3 4">
    <name type="scientific">Verticillium longisporum</name>
    <name type="common">Verticillium dahliae var. longisporum</name>
    <dbReference type="NCBI Taxonomy" id="100787"/>
    <lineage>
        <taxon>Eukaryota</taxon>
        <taxon>Fungi</taxon>
        <taxon>Dikarya</taxon>
        <taxon>Ascomycota</taxon>
        <taxon>Pezizomycotina</taxon>
        <taxon>Sordariomycetes</taxon>
        <taxon>Hypocreomycetidae</taxon>
        <taxon>Glomerellales</taxon>
        <taxon>Plectosphaerellaceae</taxon>
        <taxon>Verticillium</taxon>
    </lineage>
</organism>
<gene>
    <name evidence="3" type="ORF">BN1708_017302</name>
</gene>
<dbReference type="Pfam" id="PF11951">
    <property type="entry name" value="Fungal_trans_2"/>
    <property type="match status" value="1"/>
</dbReference>
<feature type="signal peptide" evidence="2">
    <location>
        <begin position="1"/>
        <end position="24"/>
    </location>
</feature>
<dbReference type="Proteomes" id="UP000044602">
    <property type="component" value="Unassembled WGS sequence"/>
</dbReference>
<dbReference type="InterPro" id="IPR021858">
    <property type="entry name" value="Fun_TF"/>
</dbReference>
<feature type="chain" id="PRO_5002566222" evidence="2">
    <location>
        <begin position="25"/>
        <end position="90"/>
    </location>
</feature>
<dbReference type="PROSITE" id="PS51257">
    <property type="entry name" value="PROKAR_LIPOPROTEIN"/>
    <property type="match status" value="1"/>
</dbReference>
<accession>A0A0G4KYB0</accession>
<dbReference type="AlphaFoldDB" id="A0A0G4KYB0"/>
<sequence length="90" mass="10285">MMEGFKPFDPALTLLLVPCQIIGAACFDHPQQERVRGIIRQVRGYTGLRNCDRTSEVLEEVWRLMDEGDWLSAWDWQGVALKIGADFLCT</sequence>
<keyword evidence="1" id="KW-0539">Nucleus</keyword>
<dbReference type="EMBL" id="CVQH01005781">
    <property type="protein sequence ID" value="CRK14711.1"/>
    <property type="molecule type" value="Genomic_DNA"/>
</dbReference>
<evidence type="ECO:0000256" key="2">
    <source>
        <dbReference type="SAM" id="SignalP"/>
    </source>
</evidence>
<protein>
    <submittedName>
        <fullName evidence="3">Uncharacterized protein</fullName>
    </submittedName>
</protein>
<reference evidence="3 4" key="1">
    <citation type="submission" date="2015-05" db="EMBL/GenBank/DDBJ databases">
        <authorList>
            <person name="Wang D.B."/>
            <person name="Wang M."/>
        </authorList>
    </citation>
    <scope>NUCLEOTIDE SEQUENCE [LARGE SCALE GENOMIC DNA]</scope>
    <source>
        <strain evidence="3">VL1</strain>
    </source>
</reference>
<proteinExistence type="predicted"/>
<keyword evidence="4" id="KW-1185">Reference proteome</keyword>
<keyword evidence="2" id="KW-0732">Signal</keyword>
<dbReference type="STRING" id="100787.A0A0G4KYB0"/>
<name>A0A0G4KYB0_VERLO</name>
<evidence type="ECO:0000256" key="1">
    <source>
        <dbReference type="ARBA" id="ARBA00023242"/>
    </source>
</evidence>
<evidence type="ECO:0000313" key="3">
    <source>
        <dbReference type="EMBL" id="CRK14711.1"/>
    </source>
</evidence>
<evidence type="ECO:0000313" key="4">
    <source>
        <dbReference type="Proteomes" id="UP000044602"/>
    </source>
</evidence>